<organism evidence="2 3">
    <name type="scientific">Ridgeia piscesae</name>
    <name type="common">Tubeworm</name>
    <dbReference type="NCBI Taxonomy" id="27915"/>
    <lineage>
        <taxon>Eukaryota</taxon>
        <taxon>Metazoa</taxon>
        <taxon>Spiralia</taxon>
        <taxon>Lophotrochozoa</taxon>
        <taxon>Annelida</taxon>
        <taxon>Polychaeta</taxon>
        <taxon>Sedentaria</taxon>
        <taxon>Canalipalpata</taxon>
        <taxon>Sabellida</taxon>
        <taxon>Siboglinidae</taxon>
        <taxon>Ridgeia</taxon>
    </lineage>
</organism>
<name>A0AAD9NLL9_RIDPI</name>
<feature type="region of interest" description="Disordered" evidence="1">
    <location>
        <begin position="1"/>
        <end position="23"/>
    </location>
</feature>
<evidence type="ECO:0000313" key="2">
    <source>
        <dbReference type="EMBL" id="KAK2174535.1"/>
    </source>
</evidence>
<evidence type="ECO:0000313" key="3">
    <source>
        <dbReference type="Proteomes" id="UP001209878"/>
    </source>
</evidence>
<evidence type="ECO:0000256" key="1">
    <source>
        <dbReference type="SAM" id="MobiDB-lite"/>
    </source>
</evidence>
<keyword evidence="3" id="KW-1185">Reference proteome</keyword>
<reference evidence="2" key="1">
    <citation type="journal article" date="2023" name="Mol. Biol. Evol.">
        <title>Third-Generation Sequencing Reveals the Adaptive Role of the Epigenome in Three Deep-Sea Polychaetes.</title>
        <authorList>
            <person name="Perez M."/>
            <person name="Aroh O."/>
            <person name="Sun Y."/>
            <person name="Lan Y."/>
            <person name="Juniper S.K."/>
            <person name="Young C.R."/>
            <person name="Angers B."/>
            <person name="Qian P.Y."/>
        </authorList>
    </citation>
    <scope>NUCLEOTIDE SEQUENCE</scope>
    <source>
        <strain evidence="2">R07B-5</strain>
    </source>
</reference>
<dbReference type="EMBL" id="JAODUO010000796">
    <property type="protein sequence ID" value="KAK2174535.1"/>
    <property type="molecule type" value="Genomic_DNA"/>
</dbReference>
<protein>
    <submittedName>
        <fullName evidence="2">Uncharacterized protein</fullName>
    </submittedName>
</protein>
<proteinExistence type="predicted"/>
<sequence length="234" mass="26883">MAYGDRPPTQATQRAPTELSIHQPYRLPKIEPALRETSPYRLPRIEPEDRVVAGSYKMWSRHGFKVYHDEPRELAAVSSRKVAASPRIEDHLHSPCHVTSYPRLRQAGVEPVTEPPKLYANSGDPAFYKCLYTNVNYEKMNTPRCDSPTKSESSINWVLSPYKDLHIDKKGTHRVQGPYSRKFTVTCMAPTNWLRMKWGQSSKSSPVVHQWRPSTTATTYLRGRTPFHANHRVI</sequence>
<dbReference type="AlphaFoldDB" id="A0AAD9NLL9"/>
<accession>A0AAD9NLL9</accession>
<dbReference type="Proteomes" id="UP001209878">
    <property type="component" value="Unassembled WGS sequence"/>
</dbReference>
<gene>
    <name evidence="2" type="ORF">NP493_797g01049</name>
</gene>
<comment type="caution">
    <text evidence="2">The sequence shown here is derived from an EMBL/GenBank/DDBJ whole genome shotgun (WGS) entry which is preliminary data.</text>
</comment>